<dbReference type="WBParaSite" id="nRc.2.0.1.t06390-RA">
    <property type="protein sequence ID" value="nRc.2.0.1.t06390-RA"/>
    <property type="gene ID" value="nRc.2.0.1.g06390"/>
</dbReference>
<keyword evidence="1" id="KW-1185">Reference proteome</keyword>
<accession>A0A915HX49</accession>
<dbReference type="AlphaFoldDB" id="A0A915HX49"/>
<sequence>MAVDMKNFKFAVLMPADSTASSNLGYIQLAFRNSTMFVLETFTATLEDWTTLFSLVDHDHIILISFDEADNWVGIYALLCTQFSTHRQEKNKDAVVKAIHFDVYQAPVVAQVVVQLPAVQPPPPAVLPQPPAVLPPWTLPMDVRPPQVPSMSAPALDPHGQPI</sequence>
<dbReference type="Proteomes" id="UP000887565">
    <property type="component" value="Unplaced"/>
</dbReference>
<proteinExistence type="predicted"/>
<evidence type="ECO:0000313" key="1">
    <source>
        <dbReference type="Proteomes" id="UP000887565"/>
    </source>
</evidence>
<evidence type="ECO:0000313" key="2">
    <source>
        <dbReference type="WBParaSite" id="nRc.2.0.1.t06390-RA"/>
    </source>
</evidence>
<organism evidence="1 2">
    <name type="scientific">Romanomermis culicivorax</name>
    <name type="common">Nematode worm</name>
    <dbReference type="NCBI Taxonomy" id="13658"/>
    <lineage>
        <taxon>Eukaryota</taxon>
        <taxon>Metazoa</taxon>
        <taxon>Ecdysozoa</taxon>
        <taxon>Nematoda</taxon>
        <taxon>Enoplea</taxon>
        <taxon>Dorylaimia</taxon>
        <taxon>Mermithida</taxon>
        <taxon>Mermithoidea</taxon>
        <taxon>Mermithidae</taxon>
        <taxon>Romanomermis</taxon>
    </lineage>
</organism>
<protein>
    <submittedName>
        <fullName evidence="2">Uncharacterized protein</fullName>
    </submittedName>
</protein>
<name>A0A915HX49_ROMCU</name>
<reference evidence="2" key="1">
    <citation type="submission" date="2022-11" db="UniProtKB">
        <authorList>
            <consortium name="WormBaseParasite"/>
        </authorList>
    </citation>
    <scope>IDENTIFICATION</scope>
</reference>